<accession>A0A1W6WYC3</accession>
<dbReference type="SMR" id="A0A1W6WYC3"/>
<organism evidence="1 2">
    <name type="scientific">Bacillus thuringiensis</name>
    <dbReference type="NCBI Taxonomy" id="1428"/>
    <lineage>
        <taxon>Bacteria</taxon>
        <taxon>Bacillati</taxon>
        <taxon>Bacillota</taxon>
        <taxon>Bacilli</taxon>
        <taxon>Bacillales</taxon>
        <taxon>Bacillaceae</taxon>
        <taxon>Bacillus</taxon>
        <taxon>Bacillus cereus group</taxon>
    </lineage>
</organism>
<gene>
    <name evidence="1" type="ORF">CAB88_31600</name>
</gene>
<dbReference type="CDD" id="cd24023">
    <property type="entry name" value="ASKHA_NBD_ParM_Alp7A-like"/>
    <property type="match status" value="1"/>
</dbReference>
<keyword evidence="2" id="KW-1185">Reference proteome</keyword>
<dbReference type="AlphaFoldDB" id="A0A1W6WYC3"/>
<dbReference type="KEGG" id="bthy:AQ980_31505"/>
<dbReference type="InterPro" id="IPR043129">
    <property type="entry name" value="ATPase_NBD"/>
</dbReference>
<reference evidence="1 2" key="1">
    <citation type="submission" date="2017-04" db="EMBL/GenBank/DDBJ databases">
        <title>Complete Genome Sequence of Bacillus thuringiensis type Strain ATCC 10792.</title>
        <authorList>
            <person name="Oh D.-H."/>
            <person name="Park B.-J."/>
            <person name="Shuai W."/>
            <person name="Chelliah R."/>
        </authorList>
    </citation>
    <scope>NUCLEOTIDE SEQUENCE [LARGE SCALE GENOMIC DNA]</scope>
    <source>
        <strain evidence="1 2">ATCC 10792</strain>
        <plasmid evidence="1 2">poh2</plasmid>
    </source>
</reference>
<dbReference type="SUPFAM" id="SSF53067">
    <property type="entry name" value="Actin-like ATPase domain"/>
    <property type="match status" value="1"/>
</dbReference>
<evidence type="ECO:0000313" key="2">
    <source>
        <dbReference type="Proteomes" id="UP000194143"/>
    </source>
</evidence>
<geneLocation type="plasmid" evidence="1 2">
    <name>poh2</name>
</geneLocation>
<keyword evidence="1" id="KW-0614">Plasmid</keyword>
<dbReference type="Gene3D" id="3.30.420.40">
    <property type="match status" value="2"/>
</dbReference>
<dbReference type="EMBL" id="CP021063">
    <property type="protein sequence ID" value="ARP61558.1"/>
    <property type="molecule type" value="Genomic_DNA"/>
</dbReference>
<proteinExistence type="predicted"/>
<dbReference type="Proteomes" id="UP000194143">
    <property type="component" value="Plasmid poh2"/>
</dbReference>
<evidence type="ECO:0008006" key="3">
    <source>
        <dbReference type="Google" id="ProtNLM"/>
    </source>
</evidence>
<dbReference type="GeneID" id="67470138"/>
<dbReference type="RefSeq" id="WP_000063563.1">
    <property type="nucleotide sequence ID" value="NZ_CP013058.1"/>
</dbReference>
<evidence type="ECO:0000313" key="1">
    <source>
        <dbReference type="EMBL" id="ARP61558.1"/>
    </source>
</evidence>
<sequence length="400" mass="45027">MSNANETQELETRTKNYEMDSSFDIGNASIKAKINGEKLKQPSVIQYLLEQPPVTETNLTKLVANLDDDLTVHITSNGIKRNGLYNIGKSATLTSDSNVENMNIRLGKKHKHTIPVAMTLGMMACEAVKNAFTEDGVLPSTINIKSNLSSAIPMSEYTVDKAEFLERRFAENTHVVVVYVGKLTVTVFITFESVKVTKEGVPSLYALIEADSDILNKYNEQYQENAKPKDFVNKKILHADIGDGTTEYVYTQGLNPIPKNCTGERRGVGHATEDAIKLLKEDTNGRVLLNRQQYMNILNDPTHRLYQDASRFLENSKYIQAKKILEDIEEKYTEKIAGDADFICVYGGGSIEFEALLYEDLLEFCEEVNCKLLWIPKEYAVDMNMEGLSILNKKIFFKKG</sequence>
<name>A0A1W6WYC3_BACTU</name>
<protein>
    <recommendedName>
        <fullName evidence="3">ParM/StbA family protein</fullName>
    </recommendedName>
</protein>